<dbReference type="SUPFAM" id="SSF51395">
    <property type="entry name" value="FMN-linked oxidoreductases"/>
    <property type="match status" value="1"/>
</dbReference>
<dbReference type="Pfam" id="PF00724">
    <property type="entry name" value="Oxidored_FMN"/>
    <property type="match status" value="1"/>
</dbReference>
<keyword evidence="2" id="KW-0285">Flavoprotein</keyword>
<dbReference type="InterPro" id="IPR051799">
    <property type="entry name" value="NADH_flavin_oxidoreductase"/>
</dbReference>
<dbReference type="STRING" id="1380566.A0A179FXE2"/>
<feature type="domain" description="NADH:flavin oxidoreductase/NADH oxidase N-terminal" evidence="5">
    <location>
        <begin position="5"/>
        <end position="364"/>
    </location>
</feature>
<proteinExistence type="inferred from homology"/>
<dbReference type="InterPro" id="IPR013785">
    <property type="entry name" value="Aldolase_TIM"/>
</dbReference>
<keyword evidence="7" id="KW-1185">Reference proteome</keyword>
<dbReference type="GO" id="GO:0010181">
    <property type="term" value="F:FMN binding"/>
    <property type="evidence" value="ECO:0007669"/>
    <property type="project" value="InterPro"/>
</dbReference>
<organism evidence="6 7">
    <name type="scientific">Pochonia chlamydosporia 170</name>
    <dbReference type="NCBI Taxonomy" id="1380566"/>
    <lineage>
        <taxon>Eukaryota</taxon>
        <taxon>Fungi</taxon>
        <taxon>Dikarya</taxon>
        <taxon>Ascomycota</taxon>
        <taxon>Pezizomycotina</taxon>
        <taxon>Sordariomycetes</taxon>
        <taxon>Hypocreomycetidae</taxon>
        <taxon>Hypocreales</taxon>
        <taxon>Clavicipitaceae</taxon>
        <taxon>Pochonia</taxon>
    </lineage>
</organism>
<accession>A0A179FXE2</accession>
<evidence type="ECO:0000256" key="3">
    <source>
        <dbReference type="ARBA" id="ARBA00022643"/>
    </source>
</evidence>
<dbReference type="GO" id="GO:0016491">
    <property type="term" value="F:oxidoreductase activity"/>
    <property type="evidence" value="ECO:0007669"/>
    <property type="project" value="UniProtKB-KW"/>
</dbReference>
<keyword evidence="3" id="KW-0288">FMN</keyword>
<dbReference type="OrthoDB" id="1663137at2759"/>
<reference evidence="6 7" key="1">
    <citation type="journal article" date="2016" name="PLoS Pathog.">
        <title>Biosynthesis of antibiotic leucinostatins in bio-control fungus Purpureocillium lilacinum and their inhibition on phytophthora revealed by genome mining.</title>
        <authorList>
            <person name="Wang G."/>
            <person name="Liu Z."/>
            <person name="Lin R."/>
            <person name="Li E."/>
            <person name="Mao Z."/>
            <person name="Ling J."/>
            <person name="Yang Y."/>
            <person name="Yin W.B."/>
            <person name="Xie B."/>
        </authorList>
    </citation>
    <scope>NUCLEOTIDE SEQUENCE [LARGE SCALE GENOMIC DNA]</scope>
    <source>
        <strain evidence="6">170</strain>
    </source>
</reference>
<protein>
    <submittedName>
        <fullName evidence="6">NADH:flavin oxidoreductase/NADH oxidase</fullName>
    </submittedName>
</protein>
<evidence type="ECO:0000313" key="6">
    <source>
        <dbReference type="EMBL" id="OAQ69888.1"/>
    </source>
</evidence>
<dbReference type="EMBL" id="LSBJ02000002">
    <property type="protein sequence ID" value="OAQ69888.1"/>
    <property type="molecule type" value="Genomic_DNA"/>
</dbReference>
<dbReference type="KEGG" id="pchm:VFPPC_02444"/>
<gene>
    <name evidence="6" type="ORF">VFPPC_02444</name>
</gene>
<dbReference type="AlphaFoldDB" id="A0A179FXE2"/>
<dbReference type="RefSeq" id="XP_018146425.1">
    <property type="nucleotide sequence ID" value="XM_018282092.1"/>
</dbReference>
<evidence type="ECO:0000256" key="4">
    <source>
        <dbReference type="ARBA" id="ARBA00023002"/>
    </source>
</evidence>
<dbReference type="Proteomes" id="UP000078397">
    <property type="component" value="Unassembled WGS sequence"/>
</dbReference>
<name>A0A179FXE2_METCM</name>
<dbReference type="Gene3D" id="3.20.20.70">
    <property type="entry name" value="Aldolase class I"/>
    <property type="match status" value="1"/>
</dbReference>
<dbReference type="PANTHER" id="PTHR43656">
    <property type="entry name" value="BINDING OXIDOREDUCTASE, PUTATIVE (AFU_ORTHOLOGUE AFUA_2G08260)-RELATED"/>
    <property type="match status" value="1"/>
</dbReference>
<evidence type="ECO:0000259" key="5">
    <source>
        <dbReference type="Pfam" id="PF00724"/>
    </source>
</evidence>
<comment type="similarity">
    <text evidence="1">Belongs to the NADH:flavin oxidoreductase/NADH oxidase family.</text>
</comment>
<dbReference type="GeneID" id="28846086"/>
<sequence>MSLDQPVTLPCGLLLKNRLAKASTTEQMGDCQNLPTSQQLHRAYRAWGNGGWGVVLTGNVQIDQRYFGAPHDLMIDPQLPEEKVLAAYKELAVSCNSNGTPAIVQLNHPGRQSPMGAGKRGYFEKSIAPSAVPMDLGASAMQRFLSSLVFGTPREMTQQDIDDVVARFVYSAKIAEKAGFAGVQIHAAHGYLLAQFLSAKTNLRTDKYGGSSANRAKIVVDIIKAIRAAVQPSFCVALKLNSVDHQASLDPAASTELKDVLEQAKLICDTGVDFLEISGGSYENPVFLGDGPNTQKRSTKTLARESFFLEFAKAIRAVVPDTVLMVTGGFRTRKGMQAAIAEGSCHLIGSARPAILRPSLPKDIINNEKVSDDDAKVMTPAVKTPWLVKHIGIKAVSAGVESSWYYGQMKKMGG</sequence>
<evidence type="ECO:0000313" key="7">
    <source>
        <dbReference type="Proteomes" id="UP000078397"/>
    </source>
</evidence>
<evidence type="ECO:0000256" key="2">
    <source>
        <dbReference type="ARBA" id="ARBA00022630"/>
    </source>
</evidence>
<keyword evidence="4" id="KW-0560">Oxidoreductase</keyword>
<evidence type="ECO:0000256" key="1">
    <source>
        <dbReference type="ARBA" id="ARBA00005979"/>
    </source>
</evidence>
<comment type="caution">
    <text evidence="6">The sequence shown here is derived from an EMBL/GenBank/DDBJ whole genome shotgun (WGS) entry which is preliminary data.</text>
</comment>
<dbReference type="PANTHER" id="PTHR43656:SF2">
    <property type="entry name" value="BINDING OXIDOREDUCTASE, PUTATIVE (AFU_ORTHOLOGUE AFUA_2G08260)-RELATED"/>
    <property type="match status" value="1"/>
</dbReference>
<dbReference type="CDD" id="cd04733">
    <property type="entry name" value="OYE_like_2_FMN"/>
    <property type="match status" value="1"/>
</dbReference>
<dbReference type="InterPro" id="IPR001155">
    <property type="entry name" value="OxRdtase_FMN_N"/>
</dbReference>